<gene>
    <name evidence="3" type="ORF">EDX97_01160</name>
</gene>
<proteinExistence type="predicted"/>
<dbReference type="SUPFAM" id="SSF52172">
    <property type="entry name" value="CheY-like"/>
    <property type="match status" value="1"/>
</dbReference>
<sequence length="189" mass="22115">MRTKVFVLATHPMKFSQILPSTVYNPLESFKSVSSLKQQLRIQRPDILIIQEPIDEGVSWRLAYEWKQAIGCEILLMVPLRQYDQIVYQLNGSGVFVVSDPSNAQTVYQACEQLRIKREEIQKYQGEIERLKKKIRNDKLVNRAKLVLIESYHWSEEKAHHYIEQIAMNNSITKVDVAKELLKNVDEKK</sequence>
<dbReference type="InterPro" id="IPR005561">
    <property type="entry name" value="ANTAR"/>
</dbReference>
<dbReference type="Pfam" id="PF03861">
    <property type="entry name" value="ANTAR"/>
    <property type="match status" value="1"/>
</dbReference>
<dbReference type="AlphaFoldDB" id="A0A3N0I2R6"/>
<dbReference type="EMBL" id="RJQC01000001">
    <property type="protein sequence ID" value="RNM31207.1"/>
    <property type="molecule type" value="Genomic_DNA"/>
</dbReference>
<keyword evidence="4" id="KW-1185">Reference proteome</keyword>
<name>A0A3N0I2R6_9FIRM</name>
<dbReference type="Gene3D" id="1.10.10.10">
    <property type="entry name" value="Winged helix-like DNA-binding domain superfamily/Winged helix DNA-binding domain"/>
    <property type="match status" value="1"/>
</dbReference>
<organism evidence="3 4">
    <name type="scientific">Absicoccus porci</name>
    <dbReference type="NCBI Taxonomy" id="2486576"/>
    <lineage>
        <taxon>Bacteria</taxon>
        <taxon>Bacillati</taxon>
        <taxon>Bacillota</taxon>
        <taxon>Erysipelotrichia</taxon>
        <taxon>Erysipelotrichales</taxon>
        <taxon>Erysipelotrichaceae</taxon>
        <taxon>Absicoccus</taxon>
    </lineage>
</organism>
<reference evidence="3 4" key="1">
    <citation type="submission" date="2018-11" db="EMBL/GenBank/DDBJ databases">
        <title>Clostridium sp. nov., a member of the family Erysipelotrichaceae isolated from pig faeces.</title>
        <authorList>
            <person name="Chang Y.-H."/>
        </authorList>
    </citation>
    <scope>NUCLEOTIDE SEQUENCE [LARGE SCALE GENOMIC DNA]</scope>
    <source>
        <strain evidence="3 4">YH-panp20</strain>
    </source>
</reference>
<protein>
    <submittedName>
        <fullName evidence="3">ANTAR domain-containing protein</fullName>
    </submittedName>
</protein>
<evidence type="ECO:0000313" key="3">
    <source>
        <dbReference type="EMBL" id="RNM31207.1"/>
    </source>
</evidence>
<dbReference type="RefSeq" id="WP_128519372.1">
    <property type="nucleotide sequence ID" value="NZ_JALFCT010000017.1"/>
</dbReference>
<dbReference type="Proteomes" id="UP000276568">
    <property type="component" value="Unassembled WGS sequence"/>
</dbReference>
<dbReference type="GO" id="GO:0003723">
    <property type="term" value="F:RNA binding"/>
    <property type="evidence" value="ECO:0007669"/>
    <property type="project" value="InterPro"/>
</dbReference>
<dbReference type="OrthoDB" id="9808843at2"/>
<keyword evidence="1" id="KW-0175">Coiled coil</keyword>
<dbReference type="InterPro" id="IPR011006">
    <property type="entry name" value="CheY-like_superfamily"/>
</dbReference>
<dbReference type="SMART" id="SM01012">
    <property type="entry name" value="ANTAR"/>
    <property type="match status" value="1"/>
</dbReference>
<feature type="coiled-coil region" evidence="1">
    <location>
        <begin position="114"/>
        <end position="141"/>
    </location>
</feature>
<accession>A0A3N0I2R6</accession>
<evidence type="ECO:0000256" key="1">
    <source>
        <dbReference type="SAM" id="Coils"/>
    </source>
</evidence>
<comment type="caution">
    <text evidence="3">The sequence shown here is derived from an EMBL/GenBank/DDBJ whole genome shotgun (WGS) entry which is preliminary data.</text>
</comment>
<evidence type="ECO:0000259" key="2">
    <source>
        <dbReference type="PROSITE" id="PS50921"/>
    </source>
</evidence>
<evidence type="ECO:0000313" key="4">
    <source>
        <dbReference type="Proteomes" id="UP000276568"/>
    </source>
</evidence>
<feature type="domain" description="ANTAR" evidence="2">
    <location>
        <begin position="121"/>
        <end position="182"/>
    </location>
</feature>
<dbReference type="PROSITE" id="PS50921">
    <property type="entry name" value="ANTAR"/>
    <property type="match status" value="1"/>
</dbReference>
<dbReference type="InterPro" id="IPR036388">
    <property type="entry name" value="WH-like_DNA-bd_sf"/>
</dbReference>